<dbReference type="STRING" id="163359.A9R16_13335"/>
<dbReference type="Gene3D" id="3.40.50.720">
    <property type="entry name" value="NAD(P)-binding Rossmann-like Domain"/>
    <property type="match status" value="1"/>
</dbReference>
<evidence type="ECO:0000256" key="8">
    <source>
        <dbReference type="ARBA" id="ARBA00023160"/>
    </source>
</evidence>
<dbReference type="InterPro" id="IPR036291">
    <property type="entry name" value="NAD(P)-bd_dom_sf"/>
</dbReference>
<dbReference type="Gene3D" id="1.10.8.400">
    <property type="entry name" value="Enoyl acyl carrier protein reductase"/>
    <property type="match status" value="1"/>
</dbReference>
<proteinExistence type="inferred from homology"/>
<evidence type="ECO:0000256" key="7">
    <source>
        <dbReference type="ARBA" id="ARBA00023098"/>
    </source>
</evidence>
<dbReference type="OrthoDB" id="9803628at2"/>
<sequence length="263" mass="28058">MGFLAGKRALVVGALNERSIAWGIAQAMHAQGAEIAYTYQNEKVQGRVEGLAALTGSHIVLPCDVGHDDDINALFEGLRKAWPDGFDALIHSVAYAPREQLEGDYLDAVTREGFLEAHNISSYSFAALAKGAREALIPRKGSLLTLSYLGAIRVVPHYNVMGLAKASLEANVRYMAQSLGPHGVRVNGISAGPIKTLAAAGISDFRRMLDYYERNAPLRRGVTIEEVGHAAAFLSSDLASGITGEILYVDSGYHMIGMGEGAG</sequence>
<comment type="caution">
    <text evidence="10">The sequence shown here is derived from an EMBL/GenBank/DDBJ whole genome shotgun (WGS) entry which is preliminary data.</text>
</comment>
<organism evidence="10 11">
    <name type="scientific">Acidiferrobacter thiooxydans</name>
    <dbReference type="NCBI Taxonomy" id="163359"/>
    <lineage>
        <taxon>Bacteria</taxon>
        <taxon>Pseudomonadati</taxon>
        <taxon>Pseudomonadota</taxon>
        <taxon>Gammaproteobacteria</taxon>
        <taxon>Acidiferrobacterales</taxon>
        <taxon>Acidiferrobacteraceae</taxon>
        <taxon>Acidiferrobacter</taxon>
    </lineage>
</organism>
<evidence type="ECO:0000256" key="6">
    <source>
        <dbReference type="ARBA" id="ARBA00023027"/>
    </source>
</evidence>
<keyword evidence="11" id="KW-1185">Reference proteome</keyword>
<dbReference type="EC" id="1.3.1.9" evidence="9"/>
<dbReference type="PRINTS" id="PR00081">
    <property type="entry name" value="GDHRDH"/>
</dbReference>
<dbReference type="GO" id="GO:0004318">
    <property type="term" value="F:enoyl-[acyl-carrier-protein] reductase (NADH) activity"/>
    <property type="evidence" value="ECO:0007669"/>
    <property type="project" value="UniProtKB-EC"/>
</dbReference>
<dbReference type="PANTHER" id="PTHR43159">
    <property type="entry name" value="ENOYL-[ACYL-CARRIER-PROTEIN] REDUCTASE"/>
    <property type="match status" value="1"/>
</dbReference>
<evidence type="ECO:0000256" key="1">
    <source>
        <dbReference type="ARBA" id="ARBA00005194"/>
    </source>
</evidence>
<gene>
    <name evidence="10" type="ORF">C4900_08075</name>
</gene>
<dbReference type="FunFam" id="1.10.8.400:FF:000001">
    <property type="entry name" value="Enoyl-[acyl-carrier-protein] reductase [NADH]"/>
    <property type="match status" value="1"/>
</dbReference>
<dbReference type="PANTHER" id="PTHR43159:SF2">
    <property type="entry name" value="ENOYL-[ACYL-CARRIER-PROTEIN] REDUCTASE [NADH], CHLOROPLASTIC"/>
    <property type="match status" value="1"/>
</dbReference>
<dbReference type="InterPro" id="IPR002347">
    <property type="entry name" value="SDR_fam"/>
</dbReference>
<evidence type="ECO:0000256" key="2">
    <source>
        <dbReference type="ARBA" id="ARBA00009233"/>
    </source>
</evidence>
<dbReference type="AlphaFoldDB" id="A0A1C2G0S3"/>
<keyword evidence="5 9" id="KW-0560">Oxidoreductase</keyword>
<keyword evidence="7" id="KW-0443">Lipid metabolism</keyword>
<dbReference type="PIRSF" id="PIRSF000094">
    <property type="entry name" value="Enoyl-ACP_rdct"/>
    <property type="match status" value="1"/>
</dbReference>
<keyword evidence="8 9" id="KW-0275">Fatty acid biosynthesis</keyword>
<keyword evidence="4" id="KW-0276">Fatty acid metabolism</keyword>
<dbReference type="GO" id="GO:0006633">
    <property type="term" value="P:fatty acid biosynthetic process"/>
    <property type="evidence" value="ECO:0007669"/>
    <property type="project" value="UniProtKB-UniPathway"/>
</dbReference>
<dbReference type="RefSeq" id="WP_065970921.1">
    <property type="nucleotide sequence ID" value="NZ_CP080624.1"/>
</dbReference>
<evidence type="ECO:0000256" key="5">
    <source>
        <dbReference type="ARBA" id="ARBA00023002"/>
    </source>
</evidence>
<evidence type="ECO:0000256" key="3">
    <source>
        <dbReference type="ARBA" id="ARBA00022516"/>
    </source>
</evidence>
<dbReference type="FunFam" id="3.40.50.720:FF:000054">
    <property type="entry name" value="Enoyl-[acyl-carrier-protein] reductase [NADH]"/>
    <property type="match status" value="1"/>
</dbReference>
<dbReference type="SUPFAM" id="SSF51735">
    <property type="entry name" value="NAD(P)-binding Rossmann-fold domains"/>
    <property type="match status" value="1"/>
</dbReference>
<evidence type="ECO:0000313" key="11">
    <source>
        <dbReference type="Proteomes" id="UP000253250"/>
    </source>
</evidence>
<dbReference type="UniPathway" id="UPA00094"/>
<comment type="similarity">
    <text evidence="2 9">Belongs to the short-chain dehydrogenases/reductases (SDR) family. FabI subfamily.</text>
</comment>
<dbReference type="Pfam" id="PF13561">
    <property type="entry name" value="adh_short_C2"/>
    <property type="match status" value="1"/>
</dbReference>
<evidence type="ECO:0000256" key="4">
    <source>
        <dbReference type="ARBA" id="ARBA00022832"/>
    </source>
</evidence>
<evidence type="ECO:0000256" key="9">
    <source>
        <dbReference type="PIRNR" id="PIRNR000094"/>
    </source>
</evidence>
<dbReference type="EMBL" id="PSYR01000002">
    <property type="protein sequence ID" value="RCN55861.1"/>
    <property type="molecule type" value="Genomic_DNA"/>
</dbReference>
<keyword evidence="6 9" id="KW-0520">NAD</keyword>
<dbReference type="Proteomes" id="UP000253250">
    <property type="component" value="Unassembled WGS sequence"/>
</dbReference>
<dbReference type="CDD" id="cd05372">
    <property type="entry name" value="ENR_SDR"/>
    <property type="match status" value="1"/>
</dbReference>
<name>A0A1C2G0S3_9GAMM</name>
<keyword evidence="3 9" id="KW-0444">Lipid biosynthesis</keyword>
<comment type="catalytic activity">
    <reaction evidence="9">
        <text>a 2,3-saturated acyl-[ACP] + NAD(+) = a (2E)-enoyl-[ACP] + NADH + H(+)</text>
        <dbReference type="Rhea" id="RHEA:10240"/>
        <dbReference type="Rhea" id="RHEA-COMP:9925"/>
        <dbReference type="Rhea" id="RHEA-COMP:9926"/>
        <dbReference type="ChEBI" id="CHEBI:15378"/>
        <dbReference type="ChEBI" id="CHEBI:57540"/>
        <dbReference type="ChEBI" id="CHEBI:57945"/>
        <dbReference type="ChEBI" id="CHEBI:78784"/>
        <dbReference type="ChEBI" id="CHEBI:78785"/>
        <dbReference type="EC" id="1.3.1.9"/>
    </reaction>
</comment>
<reference evidence="10 11" key="1">
    <citation type="submission" date="2018-02" db="EMBL/GenBank/DDBJ databases">
        <title>Insights into the biology of acidophilic members of the Acidiferrobacteraceae family derived from comparative genomic analyses.</title>
        <authorList>
            <person name="Issotta F."/>
            <person name="Thyssen C."/>
            <person name="Mena C."/>
            <person name="Moya A."/>
            <person name="Bellenberg S."/>
            <person name="Sproer C."/>
            <person name="Covarrubias P.C."/>
            <person name="Sand W."/>
            <person name="Quatrini R."/>
            <person name="Vera M."/>
        </authorList>
    </citation>
    <scope>NUCLEOTIDE SEQUENCE [LARGE SCALE GENOMIC DNA]</scope>
    <source>
        <strain evidence="11">m-1</strain>
    </source>
</reference>
<accession>A0A1C2G0S3</accession>
<comment type="pathway">
    <text evidence="1">Lipid metabolism; fatty acid biosynthesis.</text>
</comment>
<evidence type="ECO:0000313" key="10">
    <source>
        <dbReference type="EMBL" id="RCN55861.1"/>
    </source>
</evidence>
<protein>
    <recommendedName>
        <fullName evidence="9">Enoyl-[acyl-carrier-protein] reductase [NADH]</fullName>
        <ecNumber evidence="9">1.3.1.9</ecNumber>
    </recommendedName>
</protein>
<dbReference type="InterPro" id="IPR014358">
    <property type="entry name" value="Enoyl-ACP_Rdtase_NADH"/>
</dbReference>